<keyword evidence="4 15" id="KW-0227">DNA damage</keyword>
<dbReference type="InterPro" id="IPR047112">
    <property type="entry name" value="RecG/Mfd"/>
</dbReference>
<evidence type="ECO:0000256" key="12">
    <source>
        <dbReference type="ARBA" id="ARBA00034617"/>
    </source>
</evidence>
<dbReference type="Pfam" id="PF00270">
    <property type="entry name" value="DEAD"/>
    <property type="match status" value="1"/>
</dbReference>
<dbReference type="AlphaFoldDB" id="A0A0J9ENB5"/>
<name>A0A0J9ENB5_9FIRM</name>
<dbReference type="GO" id="GO:0016887">
    <property type="term" value="F:ATP hydrolysis activity"/>
    <property type="evidence" value="ECO:0007669"/>
    <property type="project" value="RHEA"/>
</dbReference>
<comment type="catalytic activity">
    <reaction evidence="12 15">
        <text>Couples ATP hydrolysis with the unwinding of duplex DNA by translocating in the 3'-5' direction.</text>
        <dbReference type="EC" id="5.6.2.4"/>
    </reaction>
</comment>
<dbReference type="EC" id="5.6.2.4" evidence="13 15"/>
<dbReference type="PANTHER" id="PTHR47964">
    <property type="entry name" value="ATP-DEPENDENT DNA HELICASE HOMOLOG RECG, CHLOROPLASTIC"/>
    <property type="match status" value="1"/>
</dbReference>
<keyword evidence="9 15" id="KW-0233">DNA recombination</keyword>
<dbReference type="NCBIfam" id="NF008168">
    <property type="entry name" value="PRK10917.2-2"/>
    <property type="match status" value="1"/>
</dbReference>
<evidence type="ECO:0000313" key="18">
    <source>
        <dbReference type="EMBL" id="KMW17215.1"/>
    </source>
</evidence>
<evidence type="ECO:0000259" key="17">
    <source>
        <dbReference type="PROSITE" id="PS51194"/>
    </source>
</evidence>
<dbReference type="InterPro" id="IPR011545">
    <property type="entry name" value="DEAD/DEAH_box_helicase_dom"/>
</dbReference>
<dbReference type="NCBIfam" id="NF008165">
    <property type="entry name" value="PRK10917.1-3"/>
    <property type="match status" value="1"/>
</dbReference>
<dbReference type="InterPro" id="IPR014001">
    <property type="entry name" value="Helicase_ATP-bd"/>
</dbReference>
<organism evidence="18 19">
    <name type="scientific">[Clostridium] citroniae WAL-19142</name>
    <dbReference type="NCBI Taxonomy" id="742734"/>
    <lineage>
        <taxon>Bacteria</taxon>
        <taxon>Bacillati</taxon>
        <taxon>Bacillota</taxon>
        <taxon>Clostridia</taxon>
        <taxon>Lachnospirales</taxon>
        <taxon>Lachnospiraceae</taxon>
        <taxon>Enterocloster</taxon>
    </lineage>
</organism>
<evidence type="ECO:0000256" key="9">
    <source>
        <dbReference type="ARBA" id="ARBA00023172"/>
    </source>
</evidence>
<dbReference type="InterPro" id="IPR045562">
    <property type="entry name" value="RecG_dom3_C"/>
</dbReference>
<evidence type="ECO:0000256" key="1">
    <source>
        <dbReference type="ARBA" id="ARBA00007504"/>
    </source>
</evidence>
<keyword evidence="11" id="KW-0413">Isomerase</keyword>
<evidence type="ECO:0000256" key="2">
    <source>
        <dbReference type="ARBA" id="ARBA00017846"/>
    </source>
</evidence>
<sequence length="685" mass="77355">MLNSQPIHSLKGIGEKTGKLFEKLGIFTIDDLFTYYPRAYDAYEAPVPIGQLKEQTVMAVESVLVKSADLLRLNHMQIVSVQLRDLTGSLQVTWFNMPYMRANLKSGETYVFRGRVVKKRGRLVMEQPEVFSPEAYEAVVHSMQPVYGQTRGLSNKTIVRAEQQALEVRKMEREYMPAGLRRKYELAEINYALEHIHFPADQTELLFARKRLVFDEFFMFLVGVRRLKEHREDKRSAYTMERAREVSGLKAKLPYALTGAQERALEEVYRDMESGLVMNRLIQGDVGSGKTIIAILALLQAAYNGYQGALMVPTEVLARQHLESMTALFEEQGISKVPVLVTGSMTAKEKRLAYEKIANHEADIIIGTHALIQEKVIYDNLALVITDEQHRFGVGQREMLSGKGNEPHVLVMSATPIPRTLAIIIYGDLDISVIDELPAGRQSIKNCVVDAGYRPKAYSFIQKQVEEGHQAYVICPMVEASEMIEAENVLDYAKTLRKELPPSIVVEHLHGKMKAKEKNAVMERFAAGEIHVLVSTTVIEVGVNVPNATVMMIENAERFGLAQLHQLRGRVGRGKAQSYCIMVNCSHDESTGERLDILNRSNDGFYIASEDLKLRGPGDIFGMRQSGDMEFKLADIFTDANILKRVSEEVNDLLDADPLLELDEHRELKRKIEDYLGANYEKLNL</sequence>
<evidence type="ECO:0000256" key="5">
    <source>
        <dbReference type="ARBA" id="ARBA00022801"/>
    </source>
</evidence>
<dbReference type="GO" id="GO:0043138">
    <property type="term" value="F:3'-5' DNA helicase activity"/>
    <property type="evidence" value="ECO:0007669"/>
    <property type="project" value="UniProtKB-EC"/>
</dbReference>
<evidence type="ECO:0000256" key="15">
    <source>
        <dbReference type="RuleBase" id="RU363016"/>
    </source>
</evidence>
<reference evidence="18 19" key="1">
    <citation type="submission" date="2011-04" db="EMBL/GenBank/DDBJ databases">
        <title>The Genome Sequence of Clostridium citroniae WAL-19142.</title>
        <authorList>
            <consortium name="The Broad Institute Genome Sequencing Platform"/>
            <person name="Earl A."/>
            <person name="Ward D."/>
            <person name="Feldgarden M."/>
            <person name="Gevers D."/>
            <person name="Warren Y.A."/>
            <person name="Tyrrell K.L."/>
            <person name="Citron D.M."/>
            <person name="Goldstein E.J."/>
            <person name="Daigneault M."/>
            <person name="Allen-Vercoe E."/>
            <person name="Young S.K."/>
            <person name="Zeng Q."/>
            <person name="Gargeya S."/>
            <person name="Fitzgerald M."/>
            <person name="Haas B."/>
            <person name="Abouelleil A."/>
            <person name="Alvarado L."/>
            <person name="Arachchi H.M."/>
            <person name="Berlin A."/>
            <person name="Brown A."/>
            <person name="Chapman S.B."/>
            <person name="Chen Z."/>
            <person name="Dunbar C."/>
            <person name="Freedman E."/>
            <person name="Gearin G."/>
            <person name="Gellesch M."/>
            <person name="Goldberg J."/>
            <person name="Griggs A."/>
            <person name="Gujja S."/>
            <person name="Heilman E.R."/>
            <person name="Heiman D."/>
            <person name="Howarth C."/>
            <person name="Larson L."/>
            <person name="Lui A."/>
            <person name="MacDonald P.J."/>
            <person name="Mehta T."/>
            <person name="Montmayeur A."/>
            <person name="Murphy C."/>
            <person name="Neiman D."/>
            <person name="Pearson M."/>
            <person name="Priest M."/>
            <person name="Roberts A."/>
            <person name="Saif S."/>
            <person name="Shea T."/>
            <person name="Shenoy N."/>
            <person name="Sisk P."/>
            <person name="Stolte C."/>
            <person name="Sykes S."/>
            <person name="White J."/>
            <person name="Yandava C."/>
            <person name="Wortman J."/>
            <person name="Nusbaum C."/>
            <person name="Birren B."/>
        </authorList>
    </citation>
    <scope>NUCLEOTIDE SEQUENCE [LARGE SCALE GENOMIC DNA]</scope>
    <source>
        <strain evidence="18 19">WAL-19142</strain>
    </source>
</reference>
<keyword evidence="6 15" id="KW-0347">Helicase</keyword>
<keyword evidence="5 15" id="KW-0378">Hydrolase</keyword>
<dbReference type="GO" id="GO:0005524">
    <property type="term" value="F:ATP binding"/>
    <property type="evidence" value="ECO:0007669"/>
    <property type="project" value="UniProtKB-KW"/>
</dbReference>
<evidence type="ECO:0000256" key="4">
    <source>
        <dbReference type="ARBA" id="ARBA00022763"/>
    </source>
</evidence>
<dbReference type="OrthoDB" id="9804325at2"/>
<accession>A0A0J9ENB5</accession>
<dbReference type="GO" id="GO:0006310">
    <property type="term" value="P:DNA recombination"/>
    <property type="evidence" value="ECO:0007669"/>
    <property type="project" value="UniProtKB-UniRule"/>
</dbReference>
<dbReference type="GeneID" id="93162771"/>
<evidence type="ECO:0000256" key="10">
    <source>
        <dbReference type="ARBA" id="ARBA00023204"/>
    </source>
</evidence>
<gene>
    <name evidence="18" type="ORF">HMPREF9470_03868</name>
</gene>
<evidence type="ECO:0000256" key="8">
    <source>
        <dbReference type="ARBA" id="ARBA00023125"/>
    </source>
</evidence>
<dbReference type="Proteomes" id="UP000037392">
    <property type="component" value="Unassembled WGS sequence"/>
</dbReference>
<dbReference type="InterPro" id="IPR004609">
    <property type="entry name" value="ATP-dep_DNA_helicase_RecG"/>
</dbReference>
<dbReference type="InterPro" id="IPR012340">
    <property type="entry name" value="NA-bd_OB-fold"/>
</dbReference>
<comment type="function">
    <text evidence="15">Plays a critical role in recombination and DNA repair. Helps process Holliday junction intermediates to mature products by catalyzing branch migration. Has replication fork regression activity, unwinds stalled or blocked replication forks to make a HJ that can be resolved. Has a DNA unwinding activity characteristic of a DNA helicase with 3'-5' polarity.</text>
</comment>
<evidence type="ECO:0000259" key="16">
    <source>
        <dbReference type="PROSITE" id="PS51192"/>
    </source>
</evidence>
<dbReference type="PROSITE" id="PS51194">
    <property type="entry name" value="HELICASE_CTER"/>
    <property type="match status" value="1"/>
</dbReference>
<evidence type="ECO:0000256" key="3">
    <source>
        <dbReference type="ARBA" id="ARBA00022741"/>
    </source>
</evidence>
<evidence type="ECO:0000256" key="13">
    <source>
        <dbReference type="ARBA" id="ARBA00034808"/>
    </source>
</evidence>
<dbReference type="InterPro" id="IPR033454">
    <property type="entry name" value="RecG_wedge"/>
</dbReference>
<dbReference type="SMART" id="SM00487">
    <property type="entry name" value="DEXDc"/>
    <property type="match status" value="1"/>
</dbReference>
<feature type="domain" description="Helicase ATP-binding" evidence="16">
    <location>
        <begin position="271"/>
        <end position="434"/>
    </location>
</feature>
<dbReference type="EMBL" id="ADLK01000028">
    <property type="protein sequence ID" value="KMW17215.1"/>
    <property type="molecule type" value="Genomic_DNA"/>
</dbReference>
<dbReference type="GO" id="GO:0003677">
    <property type="term" value="F:DNA binding"/>
    <property type="evidence" value="ECO:0007669"/>
    <property type="project" value="UniProtKB-KW"/>
</dbReference>
<evidence type="ECO:0000256" key="11">
    <source>
        <dbReference type="ARBA" id="ARBA00023235"/>
    </source>
</evidence>
<evidence type="ECO:0000256" key="6">
    <source>
        <dbReference type="ARBA" id="ARBA00022806"/>
    </source>
</evidence>
<evidence type="ECO:0000313" key="19">
    <source>
        <dbReference type="Proteomes" id="UP000037392"/>
    </source>
</evidence>
<evidence type="ECO:0000256" key="14">
    <source>
        <dbReference type="ARBA" id="ARBA00048988"/>
    </source>
</evidence>
<dbReference type="InterPro" id="IPR001650">
    <property type="entry name" value="Helicase_C-like"/>
</dbReference>
<keyword evidence="3 15" id="KW-0547">Nucleotide-binding</keyword>
<comment type="similarity">
    <text evidence="1 15">Belongs to the helicase family. RecG subfamily.</text>
</comment>
<dbReference type="InterPro" id="IPR027417">
    <property type="entry name" value="P-loop_NTPase"/>
</dbReference>
<dbReference type="NCBIfam" id="TIGR00643">
    <property type="entry name" value="recG"/>
    <property type="match status" value="1"/>
</dbReference>
<dbReference type="RefSeq" id="WP_048930508.1">
    <property type="nucleotide sequence ID" value="NZ_KQ235880.1"/>
</dbReference>
<dbReference type="SMART" id="SM00490">
    <property type="entry name" value="HELICc"/>
    <property type="match status" value="1"/>
</dbReference>
<dbReference type="Pfam" id="PF19833">
    <property type="entry name" value="RecG_dom3_C"/>
    <property type="match status" value="1"/>
</dbReference>
<keyword evidence="10 15" id="KW-0234">DNA repair</keyword>
<dbReference type="Pfam" id="PF00271">
    <property type="entry name" value="Helicase_C"/>
    <property type="match status" value="1"/>
</dbReference>
<dbReference type="Gene3D" id="2.40.50.140">
    <property type="entry name" value="Nucleic acid-binding proteins"/>
    <property type="match status" value="1"/>
</dbReference>
<protein>
    <recommendedName>
        <fullName evidence="2 15">ATP-dependent DNA helicase RecG</fullName>
        <ecNumber evidence="13 15">5.6.2.4</ecNumber>
    </recommendedName>
</protein>
<feature type="domain" description="Helicase C-terminal" evidence="17">
    <location>
        <begin position="453"/>
        <end position="613"/>
    </location>
</feature>
<keyword evidence="8" id="KW-0238">DNA-binding</keyword>
<dbReference type="PROSITE" id="PS51192">
    <property type="entry name" value="HELICASE_ATP_BIND_1"/>
    <property type="match status" value="1"/>
</dbReference>
<proteinExistence type="inferred from homology"/>
<dbReference type="SUPFAM" id="SSF52540">
    <property type="entry name" value="P-loop containing nucleoside triphosphate hydrolases"/>
    <property type="match status" value="2"/>
</dbReference>
<keyword evidence="7 15" id="KW-0067">ATP-binding</keyword>
<dbReference type="Pfam" id="PF17191">
    <property type="entry name" value="RecG_wedge"/>
    <property type="match status" value="1"/>
</dbReference>
<dbReference type="PANTHER" id="PTHR47964:SF1">
    <property type="entry name" value="ATP-DEPENDENT DNA HELICASE HOMOLOG RECG, CHLOROPLASTIC"/>
    <property type="match status" value="1"/>
</dbReference>
<dbReference type="SUPFAM" id="SSF50249">
    <property type="entry name" value="Nucleic acid-binding proteins"/>
    <property type="match status" value="1"/>
</dbReference>
<dbReference type="GO" id="GO:0006281">
    <property type="term" value="P:DNA repair"/>
    <property type="evidence" value="ECO:0007669"/>
    <property type="project" value="UniProtKB-UniRule"/>
</dbReference>
<dbReference type="CDD" id="cd17992">
    <property type="entry name" value="DEXHc_RecG"/>
    <property type="match status" value="1"/>
</dbReference>
<dbReference type="PATRIC" id="fig|742734.4.peg.4147"/>
<comment type="caution">
    <text evidence="18">The sequence shown here is derived from an EMBL/GenBank/DDBJ whole genome shotgun (WGS) entry which is preliminary data.</text>
</comment>
<dbReference type="Gene3D" id="3.40.50.300">
    <property type="entry name" value="P-loop containing nucleotide triphosphate hydrolases"/>
    <property type="match status" value="2"/>
</dbReference>
<evidence type="ECO:0000256" key="7">
    <source>
        <dbReference type="ARBA" id="ARBA00022840"/>
    </source>
</evidence>
<dbReference type="CDD" id="cd04488">
    <property type="entry name" value="RecG_wedge_OBF"/>
    <property type="match status" value="1"/>
</dbReference>
<comment type="catalytic activity">
    <reaction evidence="14 15">
        <text>ATP + H2O = ADP + phosphate + H(+)</text>
        <dbReference type="Rhea" id="RHEA:13065"/>
        <dbReference type="ChEBI" id="CHEBI:15377"/>
        <dbReference type="ChEBI" id="CHEBI:15378"/>
        <dbReference type="ChEBI" id="CHEBI:30616"/>
        <dbReference type="ChEBI" id="CHEBI:43474"/>
        <dbReference type="ChEBI" id="CHEBI:456216"/>
        <dbReference type="EC" id="5.6.2.4"/>
    </reaction>
</comment>